<dbReference type="KEGG" id="nwr:E3U44_05350"/>
<dbReference type="Gene3D" id="1.20.1220.20">
    <property type="entry name" value="Uncharcterised protein PF01724"/>
    <property type="match status" value="1"/>
</dbReference>
<reference evidence="2 3" key="1">
    <citation type="submission" date="2019-03" db="EMBL/GenBank/DDBJ databases">
        <title>The genome sequence of Nitrosococcus wardiae strain D1FHST reveals the archetypal metabolic capacity of ammonia-oxidizing Gammaproteobacteria.</title>
        <authorList>
            <person name="Wang L."/>
            <person name="Lim C.K."/>
            <person name="Hanson T.E."/>
            <person name="Dang H."/>
            <person name="Klotz M.G."/>
        </authorList>
    </citation>
    <scope>NUCLEOTIDE SEQUENCE [LARGE SCALE GENOMIC DNA]</scope>
    <source>
        <strain evidence="2 3">D1FHS</strain>
    </source>
</reference>
<protein>
    <submittedName>
        <fullName evidence="2">DUF29 domain-containing protein</fullName>
    </submittedName>
</protein>
<dbReference type="OrthoDB" id="5766125at2"/>
<dbReference type="RefSeq" id="WP_134357009.1">
    <property type="nucleotide sequence ID" value="NZ_CP038033.1"/>
</dbReference>
<dbReference type="PANTHER" id="PTHR34235">
    <property type="entry name" value="SLR1203 PROTEIN-RELATED"/>
    <property type="match status" value="1"/>
</dbReference>
<dbReference type="InterPro" id="IPR002636">
    <property type="entry name" value="DUF29"/>
</dbReference>
<accession>A0A4P7BVR0</accession>
<keyword evidence="1" id="KW-0175">Coiled coil</keyword>
<gene>
    <name evidence="2" type="ORF">E3U44_05350</name>
</gene>
<feature type="coiled-coil region" evidence="1">
    <location>
        <begin position="30"/>
        <end position="61"/>
    </location>
</feature>
<evidence type="ECO:0000313" key="2">
    <source>
        <dbReference type="EMBL" id="QBQ54001.1"/>
    </source>
</evidence>
<keyword evidence="3" id="KW-1185">Reference proteome</keyword>
<sequence>MAHQELSPEQDFHAWALNAAQRARAGLLTPQELEQVAEELEDRAKSERRELKNRLAVLLAHLLKWQYQPDARSYSWEGTINGQRSDLDDLLEDNPSLRPELPAYLEKAYQRGIQKAVEETNMNKRAFPSTFSETGWTLEQVLAEDCFPD</sequence>
<proteinExistence type="predicted"/>
<evidence type="ECO:0000313" key="3">
    <source>
        <dbReference type="Proteomes" id="UP000294325"/>
    </source>
</evidence>
<dbReference type="Proteomes" id="UP000294325">
    <property type="component" value="Chromosome"/>
</dbReference>
<dbReference type="Pfam" id="PF01724">
    <property type="entry name" value="DUF29"/>
    <property type="match status" value="1"/>
</dbReference>
<dbReference type="AlphaFoldDB" id="A0A4P7BVR0"/>
<name>A0A4P7BVR0_9GAMM</name>
<organism evidence="2 3">
    <name type="scientific">Nitrosococcus wardiae</name>
    <dbReference type="NCBI Taxonomy" id="1814290"/>
    <lineage>
        <taxon>Bacteria</taxon>
        <taxon>Pseudomonadati</taxon>
        <taxon>Pseudomonadota</taxon>
        <taxon>Gammaproteobacteria</taxon>
        <taxon>Chromatiales</taxon>
        <taxon>Chromatiaceae</taxon>
        <taxon>Nitrosococcus</taxon>
    </lineage>
</organism>
<dbReference type="EMBL" id="CP038033">
    <property type="protein sequence ID" value="QBQ54001.1"/>
    <property type="molecule type" value="Genomic_DNA"/>
</dbReference>
<evidence type="ECO:0000256" key="1">
    <source>
        <dbReference type="SAM" id="Coils"/>
    </source>
</evidence>